<dbReference type="EMBL" id="JASPKY010000138">
    <property type="protein sequence ID" value="KAK9731083.1"/>
    <property type="molecule type" value="Genomic_DNA"/>
</dbReference>
<feature type="domain" description="RPA43 OB" evidence="5">
    <location>
        <begin position="103"/>
        <end position="194"/>
    </location>
</feature>
<evidence type="ECO:0000313" key="7">
    <source>
        <dbReference type="Proteomes" id="UP001458880"/>
    </source>
</evidence>
<proteinExistence type="predicted"/>
<evidence type="ECO:0000256" key="1">
    <source>
        <dbReference type="ARBA" id="ARBA00004123"/>
    </source>
</evidence>
<reference evidence="6 7" key="1">
    <citation type="journal article" date="2024" name="BMC Genomics">
        <title>De novo assembly and annotation of Popillia japonica's genome with initial clues to its potential as an invasive pest.</title>
        <authorList>
            <person name="Cucini C."/>
            <person name="Boschi S."/>
            <person name="Funari R."/>
            <person name="Cardaioli E."/>
            <person name="Iannotti N."/>
            <person name="Marturano G."/>
            <person name="Paoli F."/>
            <person name="Bruttini M."/>
            <person name="Carapelli A."/>
            <person name="Frati F."/>
            <person name="Nardi F."/>
        </authorList>
    </citation>
    <scope>NUCLEOTIDE SEQUENCE [LARGE SCALE GENOMIC DNA]</scope>
    <source>
        <strain evidence="6">DMR45628</strain>
    </source>
</reference>
<dbReference type="AlphaFoldDB" id="A0AAW1LBI1"/>
<dbReference type="PANTHER" id="PTHR12709:SF5">
    <property type="entry name" value="DNA-DIRECTED RNA POLYMERASE I SUBUNIT RPA43"/>
    <property type="match status" value="1"/>
</dbReference>
<dbReference type="PANTHER" id="PTHR12709">
    <property type="entry name" value="DNA-DIRECTED RNA POLYMERASE II, III"/>
    <property type="match status" value="1"/>
</dbReference>
<dbReference type="GO" id="GO:0005736">
    <property type="term" value="C:RNA polymerase I complex"/>
    <property type="evidence" value="ECO:0007669"/>
    <property type="project" value="TreeGrafter"/>
</dbReference>
<dbReference type="GO" id="GO:0006362">
    <property type="term" value="P:transcription elongation by RNA polymerase I"/>
    <property type="evidence" value="ECO:0007669"/>
    <property type="project" value="TreeGrafter"/>
</dbReference>
<dbReference type="Gene3D" id="2.40.50.1060">
    <property type="match status" value="1"/>
</dbReference>
<dbReference type="InterPro" id="IPR045113">
    <property type="entry name" value="Rpb7-like"/>
</dbReference>
<dbReference type="Proteomes" id="UP001458880">
    <property type="component" value="Unassembled WGS sequence"/>
</dbReference>
<evidence type="ECO:0000256" key="4">
    <source>
        <dbReference type="ARBA" id="ARBA00023242"/>
    </source>
</evidence>
<evidence type="ECO:0000256" key="3">
    <source>
        <dbReference type="ARBA" id="ARBA00023163"/>
    </source>
</evidence>
<sequence>MGKVNRNISFDKDFLNKLKNDSNACVNIHTQIYHLALHPFHLTDLNASVKGLLNEKIAKFDNKFNGILLGYQNIKLLDSAGAINTDSCFIHTNIQADFYIFNPAVGQVLNGVVNKKSKDHVGCLVHRTFNVSLPKPENCDNWIGQSAQIGQEIKFEIIFTDLEGRLPYIKGNILSILSDDSGFSTSEEQHIQNVVTKFDDSDTEIAHKPKKKKKRKSEKTISLDVELIHEVDSYSISYVENPETEEEIVQQSNIDSNIIEVKKLKKKKKDKPDISDFEARTLKKRKKDKQDNSDYINNIIDIGAENDRKLKKNKLFDKINEEYVEMKRSKKSKDKFEDAVILDNVEMSYNTISKTHKKHKHSKKQLKHVCL</sequence>
<keyword evidence="2" id="KW-0240">DNA-directed RNA polymerase</keyword>
<comment type="subcellular location">
    <subcellularLocation>
        <location evidence="1">Nucleus</location>
    </subcellularLocation>
</comment>
<evidence type="ECO:0000256" key="2">
    <source>
        <dbReference type="ARBA" id="ARBA00022478"/>
    </source>
</evidence>
<organism evidence="6 7">
    <name type="scientific">Popillia japonica</name>
    <name type="common">Japanese beetle</name>
    <dbReference type="NCBI Taxonomy" id="7064"/>
    <lineage>
        <taxon>Eukaryota</taxon>
        <taxon>Metazoa</taxon>
        <taxon>Ecdysozoa</taxon>
        <taxon>Arthropoda</taxon>
        <taxon>Hexapoda</taxon>
        <taxon>Insecta</taxon>
        <taxon>Pterygota</taxon>
        <taxon>Neoptera</taxon>
        <taxon>Endopterygota</taxon>
        <taxon>Coleoptera</taxon>
        <taxon>Polyphaga</taxon>
        <taxon>Scarabaeiformia</taxon>
        <taxon>Scarabaeidae</taxon>
        <taxon>Rutelinae</taxon>
        <taxon>Popillia</taxon>
    </lineage>
</organism>
<name>A0AAW1LBI1_POPJA</name>
<keyword evidence="4" id="KW-0539">Nucleus</keyword>
<dbReference type="Pfam" id="PF17875">
    <property type="entry name" value="RPA43_OB"/>
    <property type="match status" value="1"/>
</dbReference>
<dbReference type="InterPro" id="IPR036898">
    <property type="entry name" value="RNA_pol_Rpb7-like_N_sf"/>
</dbReference>
<dbReference type="InterPro" id="IPR041178">
    <property type="entry name" value="RPA43_OB"/>
</dbReference>
<accession>A0AAW1LBI1</accession>
<evidence type="ECO:0000313" key="6">
    <source>
        <dbReference type="EMBL" id="KAK9731083.1"/>
    </source>
</evidence>
<gene>
    <name evidence="6" type="ORF">QE152_g13979</name>
</gene>
<dbReference type="GO" id="GO:0006352">
    <property type="term" value="P:DNA-templated transcription initiation"/>
    <property type="evidence" value="ECO:0007669"/>
    <property type="project" value="InterPro"/>
</dbReference>
<dbReference type="Gene3D" id="3.30.1490.120">
    <property type="entry name" value="RNA polymerase Rpb7-like, N-terminal domain"/>
    <property type="match status" value="1"/>
</dbReference>
<evidence type="ECO:0000259" key="5">
    <source>
        <dbReference type="Pfam" id="PF17875"/>
    </source>
</evidence>
<keyword evidence="3" id="KW-0804">Transcription</keyword>
<keyword evidence="7" id="KW-1185">Reference proteome</keyword>
<protein>
    <submittedName>
        <fullName evidence="6">RPA43 OB domain in RNA Pol I</fullName>
    </submittedName>
</protein>
<comment type="caution">
    <text evidence="6">The sequence shown here is derived from an EMBL/GenBank/DDBJ whole genome shotgun (WGS) entry which is preliminary data.</text>
</comment>